<accession>A0A1D8N6F3</accession>
<dbReference type="GeneID" id="94582633"/>
<name>A0A1D8N6F3_YARLL</name>
<organism evidence="1 2">
    <name type="scientific">Yarrowia lipolytica</name>
    <name type="common">Candida lipolytica</name>
    <dbReference type="NCBI Taxonomy" id="4952"/>
    <lineage>
        <taxon>Eukaryota</taxon>
        <taxon>Fungi</taxon>
        <taxon>Dikarya</taxon>
        <taxon>Ascomycota</taxon>
        <taxon>Saccharomycotina</taxon>
        <taxon>Dipodascomycetes</taxon>
        <taxon>Dipodascales</taxon>
        <taxon>Dipodascales incertae sedis</taxon>
        <taxon>Yarrowia</taxon>
    </lineage>
</organism>
<sequence length="78" mass="8925">MTWKPAVWLRGYPDTHSLQPQLIKLDHPGLLLILVFQPISRQINTVFGIADPTFLYKCLSFGLNVLQIPNHTPLRMSI</sequence>
<reference evidence="1 2" key="1">
    <citation type="journal article" date="2016" name="PLoS ONE">
        <title>Sequence Assembly of Yarrowia lipolytica Strain W29/CLIB89 Shows Transposable Element Diversity.</title>
        <authorList>
            <person name="Magnan C."/>
            <person name="Yu J."/>
            <person name="Chang I."/>
            <person name="Jahn E."/>
            <person name="Kanomata Y."/>
            <person name="Wu J."/>
            <person name="Zeller M."/>
            <person name="Oakes M."/>
            <person name="Baldi P."/>
            <person name="Sandmeyer S."/>
        </authorList>
    </citation>
    <scope>NUCLEOTIDE SEQUENCE [LARGE SCALE GENOMIC DNA]</scope>
    <source>
        <strain evidence="2">CLIB89(W29)</strain>
    </source>
</reference>
<dbReference type="VEuPathDB" id="FungiDB:YALI1_B05954g"/>
<dbReference type="Proteomes" id="UP000182444">
    <property type="component" value="Chromosome 1B"/>
</dbReference>
<proteinExistence type="predicted"/>
<gene>
    <name evidence="1" type="ORF">YALI1_B05954g</name>
</gene>
<protein>
    <submittedName>
        <fullName evidence="1">Uncharacterized protein</fullName>
    </submittedName>
</protein>
<dbReference type="EMBL" id="CP017554">
    <property type="protein sequence ID" value="AOW01210.1"/>
    <property type="molecule type" value="Genomic_DNA"/>
</dbReference>
<dbReference type="RefSeq" id="XP_068138074.1">
    <property type="nucleotide sequence ID" value="XM_068281973.1"/>
</dbReference>
<dbReference type="AlphaFoldDB" id="A0A1D8N6F3"/>
<evidence type="ECO:0000313" key="2">
    <source>
        <dbReference type="Proteomes" id="UP000182444"/>
    </source>
</evidence>
<evidence type="ECO:0000313" key="1">
    <source>
        <dbReference type="EMBL" id="AOW01210.1"/>
    </source>
</evidence>